<dbReference type="Gene3D" id="3.40.50.12370">
    <property type="match status" value="1"/>
</dbReference>
<evidence type="ECO:0000259" key="1">
    <source>
        <dbReference type="Pfam" id="PF00582"/>
    </source>
</evidence>
<dbReference type="Proteomes" id="UP000199153">
    <property type="component" value="Unassembled WGS sequence"/>
</dbReference>
<keyword evidence="3" id="KW-1185">Reference proteome</keyword>
<dbReference type="OrthoDB" id="835770at2"/>
<dbReference type="AlphaFoldDB" id="A0A1I5BZX3"/>
<dbReference type="Pfam" id="PF00582">
    <property type="entry name" value="Usp"/>
    <property type="match status" value="1"/>
</dbReference>
<sequence length="272" mass="31149">MNKRNRILVLIDFSSNTENLIDFAFSIAEIVNAKVIFVHQIPGLVPAMADEESRREIIKGEANEAYSKLRKLAKDRIYSDDSFQISEKPILAFLKELSSPQYFDWVFTGLKEGGVLKPLFIGSTTLSVIDESEMLTVTVPTETKMNLPEKLLVGVHPNYELNREHLNSVLTALENNVKEIEFFTILKETEEEQSAREHLLKLQSEYKSFKSEIQIYKGNDATSALREKMKQSHNSFLVLQQGSRSLTDKLFRKFTINELVYRAQTPLLVLSK</sequence>
<dbReference type="EMBL" id="FOVL01000018">
    <property type="protein sequence ID" value="SFN80310.1"/>
    <property type="molecule type" value="Genomic_DNA"/>
</dbReference>
<evidence type="ECO:0000313" key="2">
    <source>
        <dbReference type="EMBL" id="SFN80310.1"/>
    </source>
</evidence>
<dbReference type="RefSeq" id="WP_093410511.1">
    <property type="nucleotide sequence ID" value="NZ_FOVL01000018.1"/>
</dbReference>
<protein>
    <submittedName>
        <fullName evidence="2">Nucleotide-binding universal stress protein, UspA family</fullName>
    </submittedName>
</protein>
<dbReference type="InterPro" id="IPR006016">
    <property type="entry name" value="UspA"/>
</dbReference>
<dbReference type="SUPFAM" id="SSF52402">
    <property type="entry name" value="Adenine nucleotide alpha hydrolases-like"/>
    <property type="match status" value="1"/>
</dbReference>
<gene>
    <name evidence="2" type="ORF">SAMN05660413_02635</name>
</gene>
<organism evidence="2 3">
    <name type="scientific">Salegentibacter flavus</name>
    <dbReference type="NCBI Taxonomy" id="287099"/>
    <lineage>
        <taxon>Bacteria</taxon>
        <taxon>Pseudomonadati</taxon>
        <taxon>Bacteroidota</taxon>
        <taxon>Flavobacteriia</taxon>
        <taxon>Flavobacteriales</taxon>
        <taxon>Flavobacteriaceae</taxon>
        <taxon>Salegentibacter</taxon>
    </lineage>
</organism>
<evidence type="ECO:0000313" key="3">
    <source>
        <dbReference type="Proteomes" id="UP000199153"/>
    </source>
</evidence>
<proteinExistence type="predicted"/>
<dbReference type="STRING" id="287099.SAMN05660413_02635"/>
<reference evidence="2 3" key="1">
    <citation type="submission" date="2016-10" db="EMBL/GenBank/DDBJ databases">
        <authorList>
            <person name="de Groot N.N."/>
        </authorList>
    </citation>
    <scope>NUCLEOTIDE SEQUENCE [LARGE SCALE GENOMIC DNA]</scope>
    <source>
        <strain evidence="2 3">DSM 17794</strain>
    </source>
</reference>
<feature type="domain" description="UspA" evidence="1">
    <location>
        <begin position="5"/>
        <end position="133"/>
    </location>
</feature>
<dbReference type="CDD" id="cd00293">
    <property type="entry name" value="USP-like"/>
    <property type="match status" value="1"/>
</dbReference>
<accession>A0A1I5BZX3</accession>
<name>A0A1I5BZX3_9FLAO</name>